<evidence type="ECO:0000259" key="1">
    <source>
        <dbReference type="Pfam" id="PF01878"/>
    </source>
</evidence>
<feature type="domain" description="EVE" evidence="1">
    <location>
        <begin position="7"/>
        <end position="141"/>
    </location>
</feature>
<dbReference type="InterPro" id="IPR002740">
    <property type="entry name" value="EVE_domain"/>
</dbReference>
<comment type="caution">
    <text evidence="2">The sequence shown here is derived from an EMBL/GenBank/DDBJ whole genome shotgun (WGS) entry which is preliminary data.</text>
</comment>
<gene>
    <name evidence="2" type="ORF">KSB_45660</name>
</gene>
<reference evidence="2 3" key="1">
    <citation type="journal article" date="2021" name="Int. J. Syst. Evol. Microbiol.">
        <title>Reticulibacter mediterranei gen. nov., sp. nov., within the new family Reticulibacteraceae fam. nov., and Ktedonospora formicarum gen. nov., sp. nov., Ktedonobacter robiniae sp. nov., Dictyobacter formicarum sp. nov. and Dictyobacter arantiisoli sp. nov., belonging to the class Ktedonobacteria.</title>
        <authorList>
            <person name="Yabe S."/>
            <person name="Zheng Y."/>
            <person name="Wang C.M."/>
            <person name="Sakai Y."/>
            <person name="Abe K."/>
            <person name="Yokota A."/>
            <person name="Donadio S."/>
            <person name="Cavaletti L."/>
            <person name="Monciardini P."/>
        </authorList>
    </citation>
    <scope>NUCLEOTIDE SEQUENCE [LARGE SCALE GENOMIC DNA]</scope>
    <source>
        <strain evidence="2 3">SOSP1-30</strain>
    </source>
</reference>
<dbReference type="InterPro" id="IPR015947">
    <property type="entry name" value="PUA-like_sf"/>
</dbReference>
<dbReference type="SUPFAM" id="SSF88697">
    <property type="entry name" value="PUA domain-like"/>
    <property type="match status" value="1"/>
</dbReference>
<name>A0ABQ3UTH9_9CHLR</name>
<sequence length="152" mass="17499">MQGRQQKYWAFLANPKIYNIEKAIQQEEDSWTTKRSKVRAGDRAIIWKAKGKDQHRGIVALAEVLTDPIPAKARNGWQYWVDQQKANEQVDRVQVRYYVPSILPLWDDRTDVPILKELTAFRATGGSVFRVTADQWDTLMEIVGGWPGSTPK</sequence>
<dbReference type="Gene3D" id="3.10.590.10">
    <property type="entry name" value="ph1033 like domains"/>
    <property type="match status" value="1"/>
</dbReference>
<protein>
    <recommendedName>
        <fullName evidence="1">EVE domain-containing protein</fullName>
    </recommendedName>
</protein>
<keyword evidence="3" id="KW-1185">Reference proteome</keyword>
<accession>A0ABQ3UTH9</accession>
<dbReference type="Proteomes" id="UP000654345">
    <property type="component" value="Unassembled WGS sequence"/>
</dbReference>
<dbReference type="RefSeq" id="WP_201372670.1">
    <property type="nucleotide sequence ID" value="NZ_BNJG01000002.1"/>
</dbReference>
<evidence type="ECO:0000313" key="3">
    <source>
        <dbReference type="Proteomes" id="UP000654345"/>
    </source>
</evidence>
<proteinExistence type="predicted"/>
<organism evidence="2 3">
    <name type="scientific">Ktedonobacter robiniae</name>
    <dbReference type="NCBI Taxonomy" id="2778365"/>
    <lineage>
        <taxon>Bacteria</taxon>
        <taxon>Bacillati</taxon>
        <taxon>Chloroflexota</taxon>
        <taxon>Ktedonobacteria</taxon>
        <taxon>Ktedonobacterales</taxon>
        <taxon>Ktedonobacteraceae</taxon>
        <taxon>Ktedonobacter</taxon>
    </lineage>
</organism>
<dbReference type="EMBL" id="BNJG01000002">
    <property type="protein sequence ID" value="GHO56091.1"/>
    <property type="molecule type" value="Genomic_DNA"/>
</dbReference>
<dbReference type="Pfam" id="PF01878">
    <property type="entry name" value="EVE"/>
    <property type="match status" value="1"/>
</dbReference>
<evidence type="ECO:0000313" key="2">
    <source>
        <dbReference type="EMBL" id="GHO56091.1"/>
    </source>
</evidence>